<feature type="domain" description="Maestro-like HEAT-repeats" evidence="2">
    <location>
        <begin position="139"/>
        <end position="364"/>
    </location>
</feature>
<evidence type="ECO:0000313" key="4">
    <source>
        <dbReference type="Ensembl" id="ENSCJAP00000018215.5"/>
    </source>
</evidence>
<dbReference type="HOGENOM" id="CLU_362444_0_0_1"/>
<reference evidence="4" key="2">
    <citation type="submission" date="2025-08" db="UniProtKB">
        <authorList>
            <consortium name="Ensembl"/>
        </authorList>
    </citation>
    <scope>IDENTIFICATION</scope>
</reference>
<dbReference type="GeneTree" id="ENSGT00940000162280"/>
<name>F7H1C7_CALJA</name>
<sequence>MSTKNPKTETNLQILQYGMKWYHMAHKARSLLDVYSRLFRNQFMILSMNSSFVDPLLQFESQLKKIESSFRMLVAMPSLDKVKEMGSSNEEIEDLENLYQSILNIFESSLVNLVSTDFYKLQILKEILVWMSEDSSYLQERIMMIINRVLRFAAMKARGHTSVDAPCLGVLAAELSLLCSHDDSSIVQQASLGMCHLFDIAKYQHDIGKSNPTDSKSHSLLFSSDVKFLAKKFRQDKHKIAQTIGQSLLPSLLTDFVRSLLMKLSSPDDKIATEAASILTLTLTFHSEKVTMVSKIVDAIYKQLRENRFHNMKCAMLRVITLLTRTSPKKVIFQLMDYPVPADDTLMEMWQAAGAEATPAPHILKTILLILKGKPREVEDSLTEKKRFSLDATNMMPLAASQALCTFLPLGSYKKAVAQFFPQLLMALIFQVFYSSELRLMSTDRTLYAQDALRVLLNCSGLQQVDITLMKNGFWNQLSEEPHHHYRVYLLAKTLSDYNFPQFPETMCYLYKLSVEGPRRSEDSIIVVIFLTELLNNFFKEPFPEVVLVLFRNWVHDSNPVVSKLSLRRIAYMSPVNEIENVSSLLIAILDAFLSKDETVVLQALLTLRALLPRLDKVIYSSLCTRIASSYCPLMNNISRRIRSMAIQHFGELLREMSQYMWMLSDVVLGGLVPLVLFLEDDEERVANACKHTLKICTLQLKWSTSYLLKDENYSFEMVVLNICNNLIISHRNYIRDLISDTSEFLWSSRTYLKRASVILVGYLAKSGGHLLLRDEIQVMLNATERLLQDEDPVIKELAKITHNIFKKIAHKLTSATLKENFQKLLKFFYIKKLKTLYNYNSPNGQIDSPTDSEYIKNDKAIE</sequence>
<keyword evidence="5" id="KW-1185">Reference proteome</keyword>
<dbReference type="InterPro" id="IPR011989">
    <property type="entry name" value="ARM-like"/>
</dbReference>
<accession>F7H1C7</accession>
<dbReference type="Pfam" id="PF21047">
    <property type="entry name" value="HEAT_Maestro"/>
    <property type="match status" value="1"/>
</dbReference>
<reference evidence="4" key="3">
    <citation type="submission" date="2025-09" db="UniProtKB">
        <authorList>
            <consortium name="Ensembl"/>
        </authorList>
    </citation>
    <scope>IDENTIFICATION</scope>
</reference>
<dbReference type="Ensembl" id="ENSCJAT00000019246.5">
    <property type="protein sequence ID" value="ENSCJAP00000018215.5"/>
    <property type="gene ID" value="ENSCJAG00000009912.5"/>
</dbReference>
<dbReference type="AlphaFoldDB" id="F7H1C7"/>
<dbReference type="STRING" id="9483.ENSCJAP00000018215"/>
<dbReference type="SUPFAM" id="SSF48371">
    <property type="entry name" value="ARM repeat"/>
    <property type="match status" value="1"/>
</dbReference>
<dbReference type="PANTHER" id="PTHR23120">
    <property type="entry name" value="MAESTRO-RELATED HEAT DOMAIN-CONTAINING"/>
    <property type="match status" value="1"/>
</dbReference>
<feature type="domain" description="Maestro/Maestro-like HEAT-repeats" evidence="3">
    <location>
        <begin position="551"/>
        <end position="801"/>
    </location>
</feature>
<proteinExistence type="predicted"/>
<protein>
    <submittedName>
        <fullName evidence="4">Maestro heat like repeat family member 9</fullName>
    </submittedName>
</protein>
<gene>
    <name evidence="4" type="primary">MROH9</name>
</gene>
<dbReference type="InterPro" id="IPR016024">
    <property type="entry name" value="ARM-type_fold"/>
</dbReference>
<dbReference type="InterPro" id="IPR045206">
    <property type="entry name" value="Maestro_heat-like_prot"/>
</dbReference>
<keyword evidence="1" id="KW-0677">Repeat</keyword>
<dbReference type="OMA" id="IRSMAIQ"/>
<dbReference type="InterPro" id="IPR055406">
    <property type="entry name" value="HEAT_Maestro"/>
</dbReference>
<dbReference type="InterPro" id="IPR048465">
    <property type="entry name" value="Maestro-like_HEAT"/>
</dbReference>
<evidence type="ECO:0000259" key="3">
    <source>
        <dbReference type="Pfam" id="PF23227"/>
    </source>
</evidence>
<dbReference type="GO" id="GO:0005737">
    <property type="term" value="C:cytoplasm"/>
    <property type="evidence" value="ECO:0007669"/>
    <property type="project" value="TreeGrafter"/>
</dbReference>
<evidence type="ECO:0000259" key="2">
    <source>
        <dbReference type="Pfam" id="PF21047"/>
    </source>
</evidence>
<reference evidence="4" key="1">
    <citation type="submission" date="2009-03" db="EMBL/GenBank/DDBJ databases">
        <authorList>
            <person name="Warren W."/>
            <person name="Ye L."/>
            <person name="Minx P."/>
            <person name="Worley K."/>
            <person name="Gibbs R."/>
            <person name="Wilson R.K."/>
        </authorList>
    </citation>
    <scope>NUCLEOTIDE SEQUENCE [LARGE SCALE GENOMIC DNA]</scope>
</reference>
<dbReference type="Proteomes" id="UP000008225">
    <property type="component" value="Chromosome 18"/>
</dbReference>
<dbReference type="Gene3D" id="1.25.10.10">
    <property type="entry name" value="Leucine-rich Repeat Variant"/>
    <property type="match status" value="1"/>
</dbReference>
<dbReference type="InParanoid" id="F7H1C7"/>
<evidence type="ECO:0000256" key="1">
    <source>
        <dbReference type="ARBA" id="ARBA00022737"/>
    </source>
</evidence>
<evidence type="ECO:0000313" key="5">
    <source>
        <dbReference type="Proteomes" id="UP000008225"/>
    </source>
</evidence>
<dbReference type="Pfam" id="PF23227">
    <property type="entry name" value="HEAT_MROH2B_C"/>
    <property type="match status" value="1"/>
</dbReference>
<dbReference type="FunCoup" id="F7H1C7">
    <property type="interactions" value="1"/>
</dbReference>
<dbReference type="eggNOG" id="KOG2032">
    <property type="taxonomic scope" value="Eukaryota"/>
</dbReference>
<organism evidence="4 5">
    <name type="scientific">Callithrix jacchus</name>
    <name type="common">White-tufted-ear marmoset</name>
    <name type="synonym">Simia Jacchus</name>
    <dbReference type="NCBI Taxonomy" id="9483"/>
    <lineage>
        <taxon>Eukaryota</taxon>
        <taxon>Metazoa</taxon>
        <taxon>Chordata</taxon>
        <taxon>Craniata</taxon>
        <taxon>Vertebrata</taxon>
        <taxon>Euteleostomi</taxon>
        <taxon>Mammalia</taxon>
        <taxon>Eutheria</taxon>
        <taxon>Euarchontoglires</taxon>
        <taxon>Primates</taxon>
        <taxon>Haplorrhini</taxon>
        <taxon>Platyrrhini</taxon>
        <taxon>Cebidae</taxon>
        <taxon>Callitrichinae</taxon>
        <taxon>Callithrix</taxon>
        <taxon>Callithrix</taxon>
    </lineage>
</organism>
<dbReference type="PANTHER" id="PTHR23120:SF5">
    <property type="entry name" value="MAESTRO HEAT-LIKE REPEAT FAMILY MEMBER 9"/>
    <property type="match status" value="1"/>
</dbReference>